<proteinExistence type="inferred from homology"/>
<accession>A0A7N0UHC5</accession>
<protein>
    <submittedName>
        <fullName evidence="4">Uncharacterized protein</fullName>
    </submittedName>
</protein>
<dbReference type="EnsemblPlants" id="Kaladp0066s0004.1.v1.1">
    <property type="protein sequence ID" value="Kaladp0066s0004.1.v1.1.CDS.1"/>
    <property type="gene ID" value="Kaladp0066s0004.v1.1"/>
</dbReference>
<dbReference type="Pfam" id="PF03514">
    <property type="entry name" value="GRAS"/>
    <property type="match status" value="1"/>
</dbReference>
<dbReference type="InterPro" id="IPR005202">
    <property type="entry name" value="TF_GRAS"/>
</dbReference>
<keyword evidence="2" id="KW-0804">Transcription</keyword>
<evidence type="ECO:0000313" key="4">
    <source>
        <dbReference type="EnsemblPlants" id="Kaladp0066s0004.1.v1.1.CDS.1"/>
    </source>
</evidence>
<organism evidence="4 5">
    <name type="scientific">Kalanchoe fedtschenkoi</name>
    <name type="common">Lavender scallops</name>
    <name type="synonym">South American air plant</name>
    <dbReference type="NCBI Taxonomy" id="63787"/>
    <lineage>
        <taxon>Eukaryota</taxon>
        <taxon>Viridiplantae</taxon>
        <taxon>Streptophyta</taxon>
        <taxon>Embryophyta</taxon>
        <taxon>Tracheophyta</taxon>
        <taxon>Spermatophyta</taxon>
        <taxon>Magnoliopsida</taxon>
        <taxon>eudicotyledons</taxon>
        <taxon>Gunneridae</taxon>
        <taxon>Pentapetalae</taxon>
        <taxon>Saxifragales</taxon>
        <taxon>Crassulaceae</taxon>
        <taxon>Kalanchoe</taxon>
    </lineage>
</organism>
<comment type="similarity">
    <text evidence="3">Belongs to the GRAS family.</text>
</comment>
<keyword evidence="1" id="KW-0805">Transcription regulation</keyword>
<dbReference type="OMA" id="REFECTS"/>
<feature type="short sequence motif" description="VHIID" evidence="3">
    <location>
        <begin position="232"/>
        <end position="236"/>
    </location>
</feature>
<comment type="caution">
    <text evidence="3">Lacks conserved residue(s) required for the propagation of feature annotation.</text>
</comment>
<dbReference type="AlphaFoldDB" id="A0A7N0UHC5"/>
<evidence type="ECO:0000313" key="5">
    <source>
        <dbReference type="Proteomes" id="UP000594263"/>
    </source>
</evidence>
<sequence>MKRYKKGDKSGKNPNVVEEGDVEFISFLMSEIPESCRNQLLRSQEDIVSQPGIDPISVKMDDKSLTAVEVFRVAGERFIREKFIQSSSSGEGDPCRFRHSADVYYSGSSAEQVNDAELAGCLFSTAESVALEQFARATKLLNYCDVLSSCNGNTVQRLVRYFSEALRERIDRQRGNFSSEGLSKQPKIDVKDASVSSHPVILTCHRKIPFTRTLHLAGIQAIIENVADAKRVHVVDFGVRFGVCWTIFMQALTSREFPPLEILKLTAVGSGTMSKSEIEDTGNRLSAFAQGLNIPFTFSIVMVDDMLNLSEELFEVEHDEAVAFYASYLLRTMLCVPDRLEYVMTVIRSINPRIMVMIESEANTNAPCFGRRFTEALFYYSACFDCLETCMTSSDPDRIFIESLHCRQAIRNILATEGEMRTTRHVKLSVWRTFFARFGFSETRLSRSSLHEANSMLKEFTTGRYCNLDMEGKSLTIGWKGTPMVSVSAWKFV</sequence>
<keyword evidence="5" id="KW-1185">Reference proteome</keyword>
<evidence type="ECO:0000256" key="3">
    <source>
        <dbReference type="PROSITE-ProRule" id="PRU01191"/>
    </source>
</evidence>
<dbReference type="Proteomes" id="UP000594263">
    <property type="component" value="Unplaced"/>
</dbReference>
<reference evidence="4" key="1">
    <citation type="submission" date="2021-01" db="UniProtKB">
        <authorList>
            <consortium name="EnsemblPlants"/>
        </authorList>
    </citation>
    <scope>IDENTIFICATION</scope>
</reference>
<evidence type="ECO:0000256" key="2">
    <source>
        <dbReference type="ARBA" id="ARBA00023163"/>
    </source>
</evidence>
<name>A0A7N0UHC5_KALFE</name>
<dbReference type="PROSITE" id="PS50985">
    <property type="entry name" value="GRAS"/>
    <property type="match status" value="1"/>
</dbReference>
<dbReference type="PANTHER" id="PTHR31636">
    <property type="entry name" value="OSJNBA0084A10.13 PROTEIN-RELATED"/>
    <property type="match status" value="1"/>
</dbReference>
<evidence type="ECO:0000256" key="1">
    <source>
        <dbReference type="ARBA" id="ARBA00023015"/>
    </source>
</evidence>
<feature type="region of interest" description="Leucine repeat II (LRII)" evidence="3">
    <location>
        <begin position="280"/>
        <end position="312"/>
    </location>
</feature>
<feature type="region of interest" description="SAW" evidence="3">
    <location>
        <begin position="415"/>
        <end position="491"/>
    </location>
</feature>
<dbReference type="Gramene" id="Kaladp0066s0004.1.v1.1">
    <property type="protein sequence ID" value="Kaladp0066s0004.1.v1.1.CDS.1"/>
    <property type="gene ID" value="Kaladp0066s0004.v1.1"/>
</dbReference>